<dbReference type="EMBL" id="JACWUN010000020">
    <property type="protein sequence ID" value="MBD1401757.1"/>
    <property type="molecule type" value="Genomic_DNA"/>
</dbReference>
<organism evidence="1 2">
    <name type="scientific">Pelovirga terrestris</name>
    <dbReference type="NCBI Taxonomy" id="2771352"/>
    <lineage>
        <taxon>Bacteria</taxon>
        <taxon>Pseudomonadati</taxon>
        <taxon>Thermodesulfobacteriota</taxon>
        <taxon>Desulfuromonadia</taxon>
        <taxon>Geobacterales</taxon>
        <taxon>Geobacteraceae</taxon>
        <taxon>Pelovirga</taxon>
    </lineage>
</organism>
<keyword evidence="2" id="KW-1185">Reference proteome</keyword>
<comment type="caution">
    <text evidence="1">The sequence shown here is derived from an EMBL/GenBank/DDBJ whole genome shotgun (WGS) entry which is preliminary data.</text>
</comment>
<name>A0A8J6R068_9BACT</name>
<sequence>MKNWIGKDVCAECAGMLAASINIGFKTKGRCHRCHSEQELFNVIAMSPSPLSAQNVCPECGHVGDAHAASCQRSEVALLTTERQQIVELLKDIGCYNADLSLPDQIRDLLKKNT</sequence>
<proteinExistence type="predicted"/>
<evidence type="ECO:0000313" key="1">
    <source>
        <dbReference type="EMBL" id="MBD1401757.1"/>
    </source>
</evidence>
<dbReference type="AlphaFoldDB" id="A0A8J6R068"/>
<gene>
    <name evidence="1" type="ORF">ICT70_13915</name>
</gene>
<protein>
    <submittedName>
        <fullName evidence="1">Uncharacterized protein</fullName>
    </submittedName>
</protein>
<accession>A0A8J6R068</accession>
<dbReference type="RefSeq" id="WP_191157672.1">
    <property type="nucleotide sequence ID" value="NZ_JACWUN010000020.1"/>
</dbReference>
<dbReference type="Proteomes" id="UP000632828">
    <property type="component" value="Unassembled WGS sequence"/>
</dbReference>
<evidence type="ECO:0000313" key="2">
    <source>
        <dbReference type="Proteomes" id="UP000632828"/>
    </source>
</evidence>
<reference evidence="1" key="1">
    <citation type="submission" date="2020-09" db="EMBL/GenBank/DDBJ databases">
        <title>Pelobacter alkaliphilus sp. nov., a novel anaerobic arsenate-reducing bacterium from terrestrial mud volcano.</title>
        <authorList>
            <person name="Khomyakova M.A."/>
            <person name="Merkel A.Y."/>
            <person name="Slobodkin A.I."/>
        </authorList>
    </citation>
    <scope>NUCLEOTIDE SEQUENCE</scope>
    <source>
        <strain evidence="1">M08fum</strain>
    </source>
</reference>